<keyword evidence="1" id="KW-0460">Magnesium</keyword>
<evidence type="ECO:0000313" key="2">
    <source>
        <dbReference type="EMBL" id="SMC94464.1"/>
    </source>
</evidence>
<gene>
    <name evidence="2" type="ORF">SAMN06295998_11241</name>
</gene>
<dbReference type="AlphaFoldDB" id="A0A1W2DB39"/>
<keyword evidence="1" id="KW-0479">Metal-binding</keyword>
<comment type="cofactor">
    <cofactor evidence="1">
        <name>Mg(2+)</name>
        <dbReference type="ChEBI" id="CHEBI:18420"/>
    </cofactor>
</comment>
<name>A0A1W2DB39_9RHOB</name>
<evidence type="ECO:0000313" key="3">
    <source>
        <dbReference type="Proteomes" id="UP000192330"/>
    </source>
</evidence>
<dbReference type="InterPro" id="IPR005493">
    <property type="entry name" value="RraA/RraA-like"/>
</dbReference>
<accession>A0A1W2DB39</accession>
<evidence type="ECO:0000256" key="1">
    <source>
        <dbReference type="PIRSR" id="PIRSR605493-1"/>
    </source>
</evidence>
<dbReference type="InterPro" id="IPR036704">
    <property type="entry name" value="RraA/RraA-like_sf"/>
</dbReference>
<dbReference type="GO" id="GO:0032259">
    <property type="term" value="P:methylation"/>
    <property type="evidence" value="ECO:0007669"/>
    <property type="project" value="UniProtKB-KW"/>
</dbReference>
<dbReference type="RefSeq" id="WP_084353615.1">
    <property type="nucleotide sequence ID" value="NZ_FWYD01000012.1"/>
</dbReference>
<reference evidence="2 3" key="1">
    <citation type="submission" date="2017-04" db="EMBL/GenBank/DDBJ databases">
        <authorList>
            <person name="Afonso C.L."/>
            <person name="Miller P.J."/>
            <person name="Scott M.A."/>
            <person name="Spackman E."/>
            <person name="Goraichik I."/>
            <person name="Dimitrov K.M."/>
            <person name="Suarez D.L."/>
            <person name="Swayne D.E."/>
        </authorList>
    </citation>
    <scope>NUCLEOTIDE SEQUENCE [LARGE SCALE GENOMIC DNA]</scope>
    <source>
        <strain evidence="2 3">CGMCC 1.12644</strain>
    </source>
</reference>
<feature type="binding site" evidence="1">
    <location>
        <position position="20"/>
    </location>
    <ligand>
        <name>Mg(2+)</name>
        <dbReference type="ChEBI" id="CHEBI:18420"/>
    </ligand>
</feature>
<sequence>MTLSPVIRAPEAQTNGIVRDMTDLPDRFPILAGGIDPSHGFVHVREIDQPVEVFGMPVAQGVFVHADRHGATVIPQTVLPPLHDGLKTLIGSESTMPEPVQAGSADFAEFARLSTAFEDALT</sequence>
<keyword evidence="2" id="KW-0808">Transferase</keyword>
<organism evidence="2 3">
    <name type="scientific">Primorskyibacter flagellatus</name>
    <dbReference type="NCBI Taxonomy" id="1387277"/>
    <lineage>
        <taxon>Bacteria</taxon>
        <taxon>Pseudomonadati</taxon>
        <taxon>Pseudomonadota</taxon>
        <taxon>Alphaproteobacteria</taxon>
        <taxon>Rhodobacterales</taxon>
        <taxon>Roseobacteraceae</taxon>
        <taxon>Primorskyibacter</taxon>
    </lineage>
</organism>
<dbReference type="OrthoDB" id="7863059at2"/>
<dbReference type="Pfam" id="PF03737">
    <property type="entry name" value="RraA-like"/>
    <property type="match status" value="1"/>
</dbReference>
<dbReference type="Gene3D" id="3.50.30.40">
    <property type="entry name" value="Ribonuclease E inhibitor RraA/RraA-like"/>
    <property type="match status" value="1"/>
</dbReference>
<proteinExistence type="predicted"/>
<dbReference type="EMBL" id="FWYD01000012">
    <property type="protein sequence ID" value="SMC94464.1"/>
    <property type="molecule type" value="Genomic_DNA"/>
</dbReference>
<protein>
    <submittedName>
        <fullName evidence="2">Demethylmenaquinone methyltransferase</fullName>
    </submittedName>
</protein>
<dbReference type="GO" id="GO:0008168">
    <property type="term" value="F:methyltransferase activity"/>
    <property type="evidence" value="ECO:0007669"/>
    <property type="project" value="UniProtKB-KW"/>
</dbReference>
<keyword evidence="3" id="KW-1185">Reference proteome</keyword>
<dbReference type="SUPFAM" id="SSF89562">
    <property type="entry name" value="RraA-like"/>
    <property type="match status" value="1"/>
</dbReference>
<dbReference type="Proteomes" id="UP000192330">
    <property type="component" value="Unassembled WGS sequence"/>
</dbReference>
<dbReference type="STRING" id="1387277.SAMN06295998_11241"/>
<keyword evidence="2" id="KW-0489">Methyltransferase</keyword>
<feature type="binding site" evidence="1">
    <location>
        <position position="19"/>
    </location>
    <ligand>
        <name>substrate</name>
    </ligand>
</feature>